<dbReference type="InterPro" id="IPR050855">
    <property type="entry name" value="NDM-1-like"/>
</dbReference>
<dbReference type="AlphaFoldDB" id="A0A1M5PP92"/>
<comment type="similarity">
    <text evidence="1">Belongs to the metallo-beta-lactamase superfamily. Class-B beta-lactamase family.</text>
</comment>
<dbReference type="PANTHER" id="PTHR42951:SF4">
    <property type="entry name" value="ACYL-COENZYME A THIOESTERASE MBLAC2"/>
    <property type="match status" value="1"/>
</dbReference>
<dbReference type="InterPro" id="IPR036866">
    <property type="entry name" value="RibonucZ/Hydroxyglut_hydro"/>
</dbReference>
<dbReference type="Proteomes" id="UP000190675">
    <property type="component" value="Chromosome I"/>
</dbReference>
<evidence type="ECO:0000313" key="4">
    <source>
        <dbReference type="Proteomes" id="UP000190675"/>
    </source>
</evidence>
<proteinExistence type="inferred from homology"/>
<dbReference type="InterPro" id="IPR001279">
    <property type="entry name" value="Metallo-B-lactamas"/>
</dbReference>
<name>A0A1M5PP92_9BRAD</name>
<reference evidence="3 4" key="1">
    <citation type="submission" date="2016-11" db="EMBL/GenBank/DDBJ databases">
        <authorList>
            <person name="Jaros S."/>
            <person name="Januszkiewicz K."/>
            <person name="Wedrychowicz H."/>
        </authorList>
    </citation>
    <scope>NUCLEOTIDE SEQUENCE [LARGE SCALE GENOMIC DNA]</scope>
    <source>
        <strain evidence="3 4">GAS242</strain>
    </source>
</reference>
<dbReference type="SUPFAM" id="SSF56281">
    <property type="entry name" value="Metallo-hydrolase/oxidoreductase"/>
    <property type="match status" value="1"/>
</dbReference>
<feature type="domain" description="Metallo-beta-lactamase" evidence="2">
    <location>
        <begin position="88"/>
        <end position="273"/>
    </location>
</feature>
<protein>
    <submittedName>
        <fullName evidence="3">Glyoxylase, beta-lactamase superfamily II</fullName>
    </submittedName>
</protein>
<sequence>MPSSNSGFQRLSQAALSRSRFLRLTAGALLPFVGLPPSAAAKNPELAQNSGAPGTRDAAASGRMGAILVSRFGPVKIHSYLSPLDGFHVNTQMIEGPTAAVIFDGQLLLPYADEVASYVQTLGKPVDRIILSHAHTDHWSGLQVLTERFPDARVFALDGIADQLHARGQARLDSFRPIYGDRIATKVTVPTEIIAEGVQGIDGITYDFRRFVDAESDLQLAALLPEQKVLMAFDLVFSPNEHVFTVVDHFDHWMIVLEQLNALQGYDTITIGHDAPVHRSAIDSTITYVKRAREIHAASADAKTYSESLKAAFPDRQLASIVDFSARLLYAARR</sequence>
<dbReference type="SMART" id="SM00849">
    <property type="entry name" value="Lactamase_B"/>
    <property type="match status" value="1"/>
</dbReference>
<dbReference type="Gene3D" id="3.60.15.10">
    <property type="entry name" value="Ribonuclease Z/Hydroxyacylglutathione hydrolase-like"/>
    <property type="match status" value="1"/>
</dbReference>
<dbReference type="GO" id="GO:0017001">
    <property type="term" value="P:antibiotic catabolic process"/>
    <property type="evidence" value="ECO:0007669"/>
    <property type="project" value="UniProtKB-ARBA"/>
</dbReference>
<evidence type="ECO:0000259" key="2">
    <source>
        <dbReference type="SMART" id="SM00849"/>
    </source>
</evidence>
<evidence type="ECO:0000313" key="3">
    <source>
        <dbReference type="EMBL" id="SHH03655.1"/>
    </source>
</evidence>
<evidence type="ECO:0000256" key="1">
    <source>
        <dbReference type="ARBA" id="ARBA00005250"/>
    </source>
</evidence>
<gene>
    <name evidence="3" type="ORF">SAMN05444169_5384</name>
</gene>
<dbReference type="PANTHER" id="PTHR42951">
    <property type="entry name" value="METALLO-BETA-LACTAMASE DOMAIN-CONTAINING"/>
    <property type="match status" value="1"/>
</dbReference>
<dbReference type="Pfam" id="PF00753">
    <property type="entry name" value="Lactamase_B"/>
    <property type="match status" value="1"/>
</dbReference>
<accession>A0A1M5PP92</accession>
<organism evidence="3 4">
    <name type="scientific">Bradyrhizobium erythrophlei</name>
    <dbReference type="NCBI Taxonomy" id="1437360"/>
    <lineage>
        <taxon>Bacteria</taxon>
        <taxon>Pseudomonadati</taxon>
        <taxon>Pseudomonadota</taxon>
        <taxon>Alphaproteobacteria</taxon>
        <taxon>Hyphomicrobiales</taxon>
        <taxon>Nitrobacteraceae</taxon>
        <taxon>Bradyrhizobium</taxon>
    </lineage>
</organism>
<dbReference type="EMBL" id="LT670818">
    <property type="protein sequence ID" value="SHH03655.1"/>
    <property type="molecule type" value="Genomic_DNA"/>
</dbReference>